<gene>
    <name evidence="1" type="ORF">CS533_14620</name>
</gene>
<dbReference type="Proteomes" id="UP000229378">
    <property type="component" value="Unassembled WGS sequence"/>
</dbReference>
<proteinExistence type="predicted"/>
<accession>A0A2G4U0H8</accession>
<evidence type="ECO:0000313" key="2">
    <source>
        <dbReference type="Proteomes" id="UP000229378"/>
    </source>
</evidence>
<organism evidence="1 2">
    <name type="scientific">Yersinia bercovieri</name>
    <dbReference type="NCBI Taxonomy" id="634"/>
    <lineage>
        <taxon>Bacteria</taxon>
        <taxon>Pseudomonadati</taxon>
        <taxon>Pseudomonadota</taxon>
        <taxon>Gammaproteobacteria</taxon>
        <taxon>Enterobacterales</taxon>
        <taxon>Yersiniaceae</taxon>
        <taxon>Yersinia</taxon>
    </lineage>
</organism>
<name>A0A2G4U0H8_YERBE</name>
<evidence type="ECO:0000313" key="1">
    <source>
        <dbReference type="EMBL" id="PHZ26818.1"/>
    </source>
</evidence>
<dbReference type="EMBL" id="PEHN01000015">
    <property type="protein sequence ID" value="PHZ26818.1"/>
    <property type="molecule type" value="Genomic_DNA"/>
</dbReference>
<sequence>MAAMEIINPVRDAMIKGKINASEDLNGFCISKSIKKKNALVAKVDDAYNSFSLYCRFSNANGGVFFERQSQTI</sequence>
<comment type="caution">
    <text evidence="1">The sequence shown here is derived from an EMBL/GenBank/DDBJ whole genome shotgun (WGS) entry which is preliminary data.</text>
</comment>
<reference evidence="1 2" key="1">
    <citation type="submission" date="2017-10" db="EMBL/GenBank/DDBJ databases">
        <authorList>
            <person name="Banno H."/>
            <person name="Chua N.-H."/>
        </authorList>
    </citation>
    <scope>NUCLEOTIDE SEQUENCE [LARGE SCALE GENOMIC DNA]</scope>
    <source>
        <strain evidence="1 2">SCPM-O-B-7607</strain>
    </source>
</reference>
<protein>
    <submittedName>
        <fullName evidence="1">Uncharacterized protein</fullName>
    </submittedName>
</protein>
<dbReference type="AlphaFoldDB" id="A0A2G4U0H8"/>